<evidence type="ECO:0000313" key="9">
    <source>
        <dbReference type="EMBL" id="VFJ57836.1"/>
    </source>
</evidence>
<dbReference type="SMART" id="SM01007">
    <property type="entry name" value="Aldolase_II"/>
    <property type="match status" value="1"/>
</dbReference>
<name>A0A450SV36_9GAMM</name>
<organism evidence="9">
    <name type="scientific">Candidatus Kentrum sp. FW</name>
    <dbReference type="NCBI Taxonomy" id="2126338"/>
    <lineage>
        <taxon>Bacteria</taxon>
        <taxon>Pseudomonadati</taxon>
        <taxon>Pseudomonadota</taxon>
        <taxon>Gammaproteobacteria</taxon>
        <taxon>Candidatus Kentrum</taxon>
    </lineage>
</organism>
<dbReference type="GO" id="GO:0008270">
    <property type="term" value="F:zinc ion binding"/>
    <property type="evidence" value="ECO:0007669"/>
    <property type="project" value="UniProtKB-UniRule"/>
</dbReference>
<proteinExistence type="inferred from homology"/>
<dbReference type="InterPro" id="IPR017714">
    <property type="entry name" value="MethylthioRu-1-P_deHdtase_MtnB"/>
</dbReference>
<dbReference type="SUPFAM" id="SSF53639">
    <property type="entry name" value="AraD/HMP-PK domain-like"/>
    <property type="match status" value="1"/>
</dbReference>
<dbReference type="UniPathway" id="UPA00904">
    <property type="reaction ID" value="UER00875"/>
</dbReference>
<feature type="binding site" evidence="6">
    <location>
        <position position="99"/>
    </location>
    <ligand>
        <name>Zn(2+)</name>
        <dbReference type="ChEBI" id="CHEBI:29105"/>
    </ligand>
</feature>
<protein>
    <recommendedName>
        <fullName evidence="6">Methylthioribulose-1-phosphate dehydratase</fullName>
        <shortName evidence="6">MTRu-1-P dehydratase</shortName>
        <ecNumber evidence="6">4.2.1.109</ecNumber>
    </recommendedName>
</protein>
<dbReference type="GO" id="GO:0019509">
    <property type="term" value="P:L-methionine salvage from methylthioadenosine"/>
    <property type="evidence" value="ECO:0007669"/>
    <property type="project" value="UniProtKB-UniRule"/>
</dbReference>
<reference evidence="9" key="1">
    <citation type="submission" date="2019-02" db="EMBL/GenBank/DDBJ databases">
        <authorList>
            <person name="Gruber-Vodicka R. H."/>
            <person name="Seah K. B. B."/>
        </authorList>
    </citation>
    <scope>NUCLEOTIDE SEQUENCE</scope>
    <source>
        <strain evidence="9">BECK_BZ106</strain>
        <strain evidence="8">BECK_BZ15</strain>
    </source>
</reference>
<feature type="domain" description="Class II aldolase/adducin N-terminal" evidence="7">
    <location>
        <begin position="14"/>
        <end position="200"/>
    </location>
</feature>
<dbReference type="GO" id="GO:0046570">
    <property type="term" value="F:methylthioribulose 1-phosphate dehydratase activity"/>
    <property type="evidence" value="ECO:0007669"/>
    <property type="project" value="UniProtKB-UniRule"/>
</dbReference>
<evidence type="ECO:0000259" key="7">
    <source>
        <dbReference type="SMART" id="SM01007"/>
    </source>
</evidence>
<dbReference type="EC" id="4.2.1.109" evidence="6"/>
<sequence>MEQETEISFQQGVTDLVMVGRRLHEWGMVPASSGNLSVRLANGDLAITVSGAHKGSLSKADIMRVDAEGRPLDERCPSAETALHVQVYRHFPNARVVLHPHSLNSTLLSCLYSGCVLLKDYELLKAFPGIDTHACEVIVPNFANDQDMVRLASKVAAYMETNAPMYGYLITGHGFYTWGESMDDALRHVEAFDSLFAYELRMRELKGPCIQSPENFTG</sequence>
<evidence type="ECO:0000256" key="2">
    <source>
        <dbReference type="ARBA" id="ARBA00022723"/>
    </source>
</evidence>
<evidence type="ECO:0000256" key="5">
    <source>
        <dbReference type="ARBA" id="ARBA00023239"/>
    </source>
</evidence>
<evidence type="ECO:0000256" key="3">
    <source>
        <dbReference type="ARBA" id="ARBA00022833"/>
    </source>
</evidence>
<dbReference type="HAMAP" id="MF_01677">
    <property type="entry name" value="Salvage_MtnB"/>
    <property type="match status" value="1"/>
</dbReference>
<dbReference type="EMBL" id="CAADFD010000037">
    <property type="protein sequence ID" value="VFJ57836.1"/>
    <property type="molecule type" value="Genomic_DNA"/>
</dbReference>
<dbReference type="AlphaFoldDB" id="A0A450SV36"/>
<evidence type="ECO:0000256" key="6">
    <source>
        <dbReference type="HAMAP-Rule" id="MF_01677"/>
    </source>
</evidence>
<comment type="similarity">
    <text evidence="6">Belongs to the aldolase class II family. MtnB subfamily.</text>
</comment>
<dbReference type="Pfam" id="PF00596">
    <property type="entry name" value="Aldolase_II"/>
    <property type="match status" value="1"/>
</dbReference>
<dbReference type="InterPro" id="IPR001303">
    <property type="entry name" value="Aldolase_II/adducin_N"/>
</dbReference>
<feature type="binding site" evidence="6">
    <location>
        <position position="101"/>
    </location>
    <ligand>
        <name>Zn(2+)</name>
        <dbReference type="ChEBI" id="CHEBI:29105"/>
    </ligand>
</feature>
<comment type="function">
    <text evidence="6">Catalyzes the dehydration of methylthioribulose-1-phosphate (MTRu-1-P) into 2,3-diketo-5-methylthiopentyl-1-phosphate (DK-MTP-1-P).</text>
</comment>
<keyword evidence="3 6" id="KW-0862">Zinc</keyword>
<evidence type="ECO:0000256" key="1">
    <source>
        <dbReference type="ARBA" id="ARBA00022605"/>
    </source>
</evidence>
<keyword evidence="4 6" id="KW-0486">Methionine biosynthesis</keyword>
<dbReference type="InterPro" id="IPR050197">
    <property type="entry name" value="Aldolase_class_II_sugar_metab"/>
</dbReference>
<accession>A0A450SV36</accession>
<keyword evidence="5 6" id="KW-0456">Lyase</keyword>
<dbReference type="Gene3D" id="3.40.225.10">
    <property type="entry name" value="Class II aldolase/adducin N-terminal domain"/>
    <property type="match status" value="1"/>
</dbReference>
<comment type="cofactor">
    <cofactor evidence="6">
        <name>Zn(2+)</name>
        <dbReference type="ChEBI" id="CHEBI:29105"/>
    </cofactor>
    <text evidence="6">Binds 1 zinc ion per subunit.</text>
</comment>
<keyword evidence="2 6" id="KW-0479">Metal-binding</keyword>
<keyword evidence="1 6" id="KW-0028">Amino-acid biosynthesis</keyword>
<comment type="pathway">
    <text evidence="6">Amino-acid biosynthesis; L-methionine biosynthesis via salvage pathway; L-methionine from S-methyl-5-thio-alpha-D-ribose 1-phosphate: step 2/6.</text>
</comment>
<dbReference type="InterPro" id="IPR036409">
    <property type="entry name" value="Aldolase_II/adducin_N_sf"/>
</dbReference>
<dbReference type="GO" id="GO:0005829">
    <property type="term" value="C:cytosol"/>
    <property type="evidence" value="ECO:0007669"/>
    <property type="project" value="TreeGrafter"/>
</dbReference>
<dbReference type="NCBIfam" id="TIGR03328">
    <property type="entry name" value="salvage_mtnB"/>
    <property type="match status" value="1"/>
</dbReference>
<dbReference type="GO" id="GO:0016832">
    <property type="term" value="F:aldehyde-lyase activity"/>
    <property type="evidence" value="ECO:0007669"/>
    <property type="project" value="TreeGrafter"/>
</dbReference>
<gene>
    <name evidence="6" type="primary">mtnB</name>
    <name evidence="8" type="ORF">BECKFW1821A_GA0114235_100634</name>
    <name evidence="9" type="ORF">BECKFW1821B_GA0114236_103713</name>
</gene>
<dbReference type="PANTHER" id="PTHR22789:SF0">
    <property type="entry name" value="3-OXO-TETRONATE 4-PHOSPHATE DECARBOXYLASE-RELATED"/>
    <property type="match status" value="1"/>
</dbReference>
<dbReference type="GO" id="GO:0019323">
    <property type="term" value="P:pentose catabolic process"/>
    <property type="evidence" value="ECO:0007669"/>
    <property type="project" value="TreeGrafter"/>
</dbReference>
<dbReference type="NCBIfam" id="NF006672">
    <property type="entry name" value="PRK09220.1"/>
    <property type="match status" value="1"/>
</dbReference>
<comment type="catalytic activity">
    <reaction evidence="6">
        <text>5-(methylsulfanyl)-D-ribulose 1-phosphate = 5-methylsulfanyl-2,3-dioxopentyl phosphate + H2O</text>
        <dbReference type="Rhea" id="RHEA:15549"/>
        <dbReference type="ChEBI" id="CHEBI:15377"/>
        <dbReference type="ChEBI" id="CHEBI:58548"/>
        <dbReference type="ChEBI" id="CHEBI:58828"/>
        <dbReference type="EC" id="4.2.1.109"/>
    </reaction>
</comment>
<evidence type="ECO:0000313" key="8">
    <source>
        <dbReference type="EMBL" id="VFJ44282.1"/>
    </source>
</evidence>
<evidence type="ECO:0000256" key="4">
    <source>
        <dbReference type="ARBA" id="ARBA00023167"/>
    </source>
</evidence>
<dbReference type="PANTHER" id="PTHR22789">
    <property type="entry name" value="FUCULOSE PHOSPHATE ALDOLASE"/>
    <property type="match status" value="1"/>
</dbReference>
<dbReference type="EMBL" id="CAADEW010000006">
    <property type="protein sequence ID" value="VFJ44282.1"/>
    <property type="molecule type" value="Genomic_DNA"/>
</dbReference>